<feature type="domain" description="CAAX prenyl protease 2/Lysostaphin resistance protein A-like" evidence="2">
    <location>
        <begin position="123"/>
        <end position="266"/>
    </location>
</feature>
<evidence type="ECO:0000256" key="1">
    <source>
        <dbReference type="SAM" id="MobiDB-lite"/>
    </source>
</evidence>
<organism evidence="3 4">
    <name type="scientific">Sinosporangium album</name>
    <dbReference type="NCBI Taxonomy" id="504805"/>
    <lineage>
        <taxon>Bacteria</taxon>
        <taxon>Bacillati</taxon>
        <taxon>Actinomycetota</taxon>
        <taxon>Actinomycetes</taxon>
        <taxon>Streptosporangiales</taxon>
        <taxon>Streptosporangiaceae</taxon>
        <taxon>Sinosporangium</taxon>
    </lineage>
</organism>
<gene>
    <name evidence="3" type="ORF">SAMN05421505_11723</name>
</gene>
<dbReference type="Proteomes" id="UP000198923">
    <property type="component" value="Unassembled WGS sequence"/>
</dbReference>
<dbReference type="AlphaFoldDB" id="A0A1G8CXT5"/>
<name>A0A1G8CXT5_9ACTN</name>
<reference evidence="3 4" key="1">
    <citation type="submission" date="2016-10" db="EMBL/GenBank/DDBJ databases">
        <authorList>
            <person name="de Groot N.N."/>
        </authorList>
    </citation>
    <scope>NUCLEOTIDE SEQUENCE [LARGE SCALE GENOMIC DNA]</scope>
    <source>
        <strain evidence="3 4">CPCC 201354</strain>
    </source>
</reference>
<evidence type="ECO:0000313" key="3">
    <source>
        <dbReference type="EMBL" id="SDH50184.1"/>
    </source>
</evidence>
<dbReference type="GO" id="GO:0080120">
    <property type="term" value="P:CAAX-box protein maturation"/>
    <property type="evidence" value="ECO:0007669"/>
    <property type="project" value="UniProtKB-ARBA"/>
</dbReference>
<dbReference type="GO" id="GO:0004175">
    <property type="term" value="F:endopeptidase activity"/>
    <property type="evidence" value="ECO:0007669"/>
    <property type="project" value="UniProtKB-ARBA"/>
</dbReference>
<evidence type="ECO:0000313" key="4">
    <source>
        <dbReference type="Proteomes" id="UP000198923"/>
    </source>
</evidence>
<dbReference type="STRING" id="504805.SAMN05421505_11723"/>
<dbReference type="EMBL" id="FNCN01000017">
    <property type="protein sequence ID" value="SDH50184.1"/>
    <property type="molecule type" value="Genomic_DNA"/>
</dbReference>
<dbReference type="InterPro" id="IPR015837">
    <property type="entry name" value="UCP026622_CAAX_protease"/>
</dbReference>
<dbReference type="Pfam" id="PF02517">
    <property type="entry name" value="Rce1-like"/>
    <property type="match status" value="1"/>
</dbReference>
<evidence type="ECO:0000259" key="2">
    <source>
        <dbReference type="Pfam" id="PF02517"/>
    </source>
</evidence>
<accession>A0A1G8CXT5</accession>
<dbReference type="PIRSF" id="PIRSF026622">
    <property type="entry name" value="Proteas_026622"/>
    <property type="match status" value="1"/>
</dbReference>
<protein>
    <submittedName>
        <fullName evidence="3">CAAX protease self-immunity</fullName>
    </submittedName>
</protein>
<sequence>MPGVCVRGVPQARRSLAKVLGRSLAVLVAANVLNNRVAPRLAPLTSVVAVAALVAMARRSGHTWDELGFHRLSRGAKVGGVLAAAVAGVYGAGVAIPQTRPFFQDQRALSLSRARVLEEALLQVPVGTVLLEEVAFRGVLHGHLAGRHGHRVATALSSLLFGLWHILPAIDMARANPALAELSAGRAVPPAYGGGTGGADPGASDPAGSEGGRTAGPVGPGPGRAAVVRTVAGTVVVTGLAGALLCELRRRNGLLGPSLLHLATNSLGYAFARLSASASDGS</sequence>
<dbReference type="GO" id="GO:0006508">
    <property type="term" value="P:proteolysis"/>
    <property type="evidence" value="ECO:0007669"/>
    <property type="project" value="UniProtKB-KW"/>
</dbReference>
<keyword evidence="3" id="KW-0645">Protease</keyword>
<proteinExistence type="predicted"/>
<dbReference type="InterPro" id="IPR003675">
    <property type="entry name" value="Rce1/LyrA-like_dom"/>
</dbReference>
<keyword evidence="4" id="KW-1185">Reference proteome</keyword>
<feature type="region of interest" description="Disordered" evidence="1">
    <location>
        <begin position="191"/>
        <end position="221"/>
    </location>
</feature>
<keyword evidence="3" id="KW-0378">Hydrolase</keyword>